<dbReference type="Proteomes" id="UP000000328">
    <property type="component" value="Chromosome"/>
</dbReference>
<dbReference type="InterPro" id="IPR036390">
    <property type="entry name" value="WH_DNA-bd_sf"/>
</dbReference>
<name>A0A0H3DB64_AMYMU</name>
<sequence length="103" mass="10850">MHSKDAQMLVLTALAEGPMHGYAINAAIESLTGARLGAGSLYGALARLEARKLIEPAGDRGDEPGRQRTVRITGAGREILRAELEQMSRVAEAGLRSLGIAPT</sequence>
<dbReference type="Pfam" id="PF03551">
    <property type="entry name" value="PadR"/>
    <property type="match status" value="1"/>
</dbReference>
<dbReference type="SUPFAM" id="SSF46785">
    <property type="entry name" value="Winged helix' DNA-binding domain"/>
    <property type="match status" value="1"/>
</dbReference>
<organism evidence="2 3">
    <name type="scientific">Amycolatopsis mediterranei (strain U-32)</name>
    <dbReference type="NCBI Taxonomy" id="749927"/>
    <lineage>
        <taxon>Bacteria</taxon>
        <taxon>Bacillati</taxon>
        <taxon>Actinomycetota</taxon>
        <taxon>Actinomycetes</taxon>
        <taxon>Pseudonocardiales</taxon>
        <taxon>Pseudonocardiaceae</taxon>
        <taxon>Amycolatopsis</taxon>
    </lineage>
</organism>
<proteinExistence type="predicted"/>
<dbReference type="InterPro" id="IPR052509">
    <property type="entry name" value="Metal_resp_DNA-bind_regulator"/>
</dbReference>
<dbReference type="InterPro" id="IPR036388">
    <property type="entry name" value="WH-like_DNA-bd_sf"/>
</dbReference>
<dbReference type="AlphaFoldDB" id="A0A0H3DB64"/>
<dbReference type="eggNOG" id="COG1695">
    <property type="taxonomic scope" value="Bacteria"/>
</dbReference>
<protein>
    <submittedName>
        <fullName evidence="2">PadR family transcriptional regulator</fullName>
    </submittedName>
</protein>
<dbReference type="Gene3D" id="1.10.10.10">
    <property type="entry name" value="Winged helix-like DNA-binding domain superfamily/Winged helix DNA-binding domain"/>
    <property type="match status" value="1"/>
</dbReference>
<dbReference type="RefSeq" id="WP_013227376.1">
    <property type="nucleotide sequence ID" value="NC_014318.1"/>
</dbReference>
<evidence type="ECO:0000313" key="2">
    <source>
        <dbReference type="EMBL" id="ADJ47318.1"/>
    </source>
</evidence>
<dbReference type="PATRIC" id="fig|749927.5.peg.5769"/>
<dbReference type="KEGG" id="amd:AMED_5560"/>
<gene>
    <name evidence="2" type="ordered locus">AMED_5560</name>
</gene>
<dbReference type="HOGENOM" id="CLU_063440_4_0_11"/>
<dbReference type="GeneID" id="92873260"/>
<feature type="domain" description="Transcription regulator PadR N-terminal" evidence="1">
    <location>
        <begin position="10"/>
        <end position="81"/>
    </location>
</feature>
<dbReference type="EMBL" id="CP002000">
    <property type="protein sequence ID" value="ADJ47318.1"/>
    <property type="molecule type" value="Genomic_DNA"/>
</dbReference>
<dbReference type="PANTHER" id="PTHR33169:SF13">
    <property type="entry name" value="PADR-FAMILY TRANSCRIPTIONAL REGULATOR"/>
    <property type="match status" value="1"/>
</dbReference>
<dbReference type="OrthoDB" id="122286at2"/>
<dbReference type="PANTHER" id="PTHR33169">
    <property type="entry name" value="PADR-FAMILY TRANSCRIPTIONAL REGULATOR"/>
    <property type="match status" value="1"/>
</dbReference>
<dbReference type="InterPro" id="IPR005149">
    <property type="entry name" value="Tscrpt_reg_PadR_N"/>
</dbReference>
<reference evidence="2 3" key="1">
    <citation type="journal article" date="2010" name="Cell Res.">
        <title>Complete genome sequence of the rifamycin SV-producing Amycolatopsis mediterranei U32 revealed its genetic characteristics in phylogeny and metabolism.</title>
        <authorList>
            <person name="Zhao W."/>
            <person name="Zhong Y."/>
            <person name="Yuan H."/>
            <person name="Wang J."/>
            <person name="Zheng H."/>
            <person name="Wang Y."/>
            <person name="Cen X."/>
            <person name="Xu F."/>
            <person name="Bai J."/>
            <person name="Han X."/>
            <person name="Lu G."/>
            <person name="Zhu Y."/>
            <person name="Shao Z."/>
            <person name="Yan H."/>
            <person name="Li C."/>
            <person name="Peng N."/>
            <person name="Zhang Z."/>
            <person name="Zhang Y."/>
            <person name="Lin W."/>
            <person name="Fan Y."/>
            <person name="Qin Z."/>
            <person name="Hu Y."/>
            <person name="Zhu B."/>
            <person name="Wang S."/>
            <person name="Ding X."/>
            <person name="Zhao G.P."/>
        </authorList>
    </citation>
    <scope>NUCLEOTIDE SEQUENCE [LARGE SCALE GENOMIC DNA]</scope>
    <source>
        <strain evidence="3">U-32</strain>
    </source>
</reference>
<evidence type="ECO:0000259" key="1">
    <source>
        <dbReference type="Pfam" id="PF03551"/>
    </source>
</evidence>
<evidence type="ECO:0000313" key="3">
    <source>
        <dbReference type="Proteomes" id="UP000000328"/>
    </source>
</evidence>
<accession>A0A0H3DB64</accession>